<dbReference type="KEGG" id="sre:PTSG_07999"/>
<feature type="transmembrane region" description="Helical" evidence="7">
    <location>
        <begin position="558"/>
        <end position="576"/>
    </location>
</feature>
<evidence type="ECO:0000256" key="6">
    <source>
        <dbReference type="SAM" id="MobiDB-lite"/>
    </source>
</evidence>
<feature type="transmembrane region" description="Helical" evidence="7">
    <location>
        <begin position="369"/>
        <end position="389"/>
    </location>
</feature>
<dbReference type="Pfam" id="PF03601">
    <property type="entry name" value="Cons_hypoth698"/>
    <property type="match status" value="1"/>
</dbReference>
<organism evidence="9">
    <name type="scientific">Salpingoeca rosetta (strain ATCC 50818 / BSB-021)</name>
    <dbReference type="NCBI Taxonomy" id="946362"/>
    <lineage>
        <taxon>Eukaryota</taxon>
        <taxon>Choanoflagellata</taxon>
        <taxon>Craspedida</taxon>
        <taxon>Salpingoecidae</taxon>
        <taxon>Salpingoeca</taxon>
    </lineage>
</organism>
<keyword evidence="5 7" id="KW-0472">Membrane</keyword>
<feature type="region of interest" description="Disordered" evidence="6">
    <location>
        <begin position="1"/>
        <end position="47"/>
    </location>
</feature>
<name>F2UHP9_SALR5</name>
<evidence type="ECO:0000256" key="3">
    <source>
        <dbReference type="ARBA" id="ARBA00022692"/>
    </source>
</evidence>
<dbReference type="AlphaFoldDB" id="F2UHP9"/>
<keyword evidence="3 7" id="KW-0812">Transmembrane</keyword>
<feature type="compositionally biased region" description="Basic and acidic residues" evidence="6">
    <location>
        <begin position="9"/>
        <end position="25"/>
    </location>
</feature>
<dbReference type="InterPro" id="IPR018383">
    <property type="entry name" value="UPF0324_pro"/>
</dbReference>
<feature type="transmembrane region" description="Helical" evidence="7">
    <location>
        <begin position="252"/>
        <end position="273"/>
    </location>
</feature>
<feature type="compositionally biased region" description="Low complexity" evidence="6">
    <location>
        <begin position="523"/>
        <end position="535"/>
    </location>
</feature>
<feature type="region of interest" description="Disordered" evidence="6">
    <location>
        <begin position="473"/>
        <end position="502"/>
    </location>
</feature>
<keyword evidence="2" id="KW-1003">Cell membrane</keyword>
<dbReference type="EMBL" id="GL832975">
    <property type="protein sequence ID" value="EGD76648.1"/>
    <property type="molecule type" value="Genomic_DNA"/>
</dbReference>
<accession>F2UHP9</accession>
<dbReference type="Proteomes" id="UP000007799">
    <property type="component" value="Unassembled WGS sequence"/>
</dbReference>
<feature type="transmembrane region" description="Helical" evidence="7">
    <location>
        <begin position="145"/>
        <end position="172"/>
    </location>
</feature>
<proteinExistence type="predicted"/>
<dbReference type="GO" id="GO:0005886">
    <property type="term" value="C:plasma membrane"/>
    <property type="evidence" value="ECO:0007669"/>
    <property type="project" value="UniProtKB-SubCell"/>
</dbReference>
<evidence type="ECO:0000256" key="1">
    <source>
        <dbReference type="ARBA" id="ARBA00004651"/>
    </source>
</evidence>
<dbReference type="OMA" id="KREGRIN"/>
<dbReference type="PANTHER" id="PTHR30106:SF1">
    <property type="entry name" value="UPF0324 MEMBRANE PROTEIN FN0533"/>
    <property type="match status" value="1"/>
</dbReference>
<gene>
    <name evidence="8" type="ORF">PTSG_07999</name>
</gene>
<feature type="transmembrane region" description="Helical" evidence="7">
    <location>
        <begin position="335"/>
        <end position="357"/>
    </location>
</feature>
<evidence type="ECO:0000256" key="7">
    <source>
        <dbReference type="SAM" id="Phobius"/>
    </source>
</evidence>
<feature type="transmembrane region" description="Helical" evidence="7">
    <location>
        <begin position="305"/>
        <end position="329"/>
    </location>
</feature>
<feature type="transmembrane region" description="Helical" evidence="7">
    <location>
        <begin position="279"/>
        <end position="298"/>
    </location>
</feature>
<protein>
    <submittedName>
        <fullName evidence="8">Uncharacterized protein</fullName>
    </submittedName>
</protein>
<evidence type="ECO:0000313" key="9">
    <source>
        <dbReference type="Proteomes" id="UP000007799"/>
    </source>
</evidence>
<feature type="transmembrane region" description="Helical" evidence="7">
    <location>
        <begin position="193"/>
        <end position="211"/>
    </location>
</feature>
<feature type="transmembrane region" description="Helical" evidence="7">
    <location>
        <begin position="622"/>
        <end position="644"/>
    </location>
</feature>
<dbReference type="eggNOG" id="ENOG502QT4V">
    <property type="taxonomic scope" value="Eukaryota"/>
</dbReference>
<feature type="transmembrane region" description="Helical" evidence="7">
    <location>
        <begin position="419"/>
        <end position="437"/>
    </location>
</feature>
<evidence type="ECO:0000256" key="5">
    <source>
        <dbReference type="ARBA" id="ARBA00023136"/>
    </source>
</evidence>
<dbReference type="GeneID" id="16071587"/>
<feature type="region of interest" description="Disordered" evidence="6">
    <location>
        <begin position="516"/>
        <end position="539"/>
    </location>
</feature>
<keyword evidence="9" id="KW-1185">Reference proteome</keyword>
<evidence type="ECO:0000313" key="8">
    <source>
        <dbReference type="EMBL" id="EGD76648.1"/>
    </source>
</evidence>
<evidence type="ECO:0000256" key="2">
    <source>
        <dbReference type="ARBA" id="ARBA00022475"/>
    </source>
</evidence>
<sequence>MVWSFSRSTSEERLPLRSRESRDSRMASTTAPPSAGQGENNASLVASNASAPASPSLSSSASSSAFALSSSSTAHTGTAPGTSCWCWCCPTWLVHKLFLSKDWWSVWISFIMFVPVIAVTLNYHVDALTPKNWTSSPLDAWTSTPQIVGFTLVLVWSIAAITFALSTISWLSRHKLGRDAAEAFSLRACVGRNVAAIGCVSLIGLVARWLGEQASIDRYGITFEVWALVFGMLISNFRLIPKWLEPGKEGEFFIKVGLVLLGLDLRSVAALGGPGLLSSWVPTPMVIVASLLFAFLVLKMGSERSLAFILVCGTCICGSSAATAIHGCVGGETEVLALCIAIINLFTIPQMIGLPYLAYYAGMPLKVAAAWLGSSVDATGAVVAAASVYDQLADVSCEDGSGDGGDGTCAVDVASTVKIVQNILIGPVAVAVSLYWIRSNAAMAKTEQQQQQQQHNGSGGDELQMAIVENGNGTTATASDKDNANSVGDGDGDGYRDDGADGVGSIKLMDGEDARAQPRAFGNNNNNSSSNSNSSGRTNSKCGKQSIALQLWEKFPKFVLGFLFCSTIITVINASVSDEEQASLKVGVQAVSKWFFCLGFVGIGLSSDLRKLASKMQGGKPILLYVLCQLLDLLLKLGFAYISFDVIDK</sequence>
<comment type="subcellular location">
    <subcellularLocation>
        <location evidence="1">Cell membrane</location>
        <topology evidence="1">Multi-pass membrane protein</topology>
    </subcellularLocation>
</comment>
<dbReference type="OrthoDB" id="2362862at2759"/>
<feature type="transmembrane region" description="Helical" evidence="7">
    <location>
        <begin position="223"/>
        <end position="240"/>
    </location>
</feature>
<feature type="transmembrane region" description="Helical" evidence="7">
    <location>
        <begin position="591"/>
        <end position="610"/>
    </location>
</feature>
<evidence type="ECO:0000256" key="4">
    <source>
        <dbReference type="ARBA" id="ARBA00022989"/>
    </source>
</evidence>
<dbReference type="InParanoid" id="F2UHP9"/>
<reference evidence="8" key="1">
    <citation type="submission" date="2009-08" db="EMBL/GenBank/DDBJ databases">
        <title>Annotation of Salpingoeca rosetta.</title>
        <authorList>
            <consortium name="The Broad Institute Genome Sequencing Platform"/>
            <person name="Russ C."/>
            <person name="Cuomo C."/>
            <person name="Burger G."/>
            <person name="Gray M.W."/>
            <person name="Holland P.W.H."/>
            <person name="King N."/>
            <person name="Lang F.B.F."/>
            <person name="Roger A.J."/>
            <person name="Ruiz-Trillo I."/>
            <person name="Young S.K."/>
            <person name="Zeng Q."/>
            <person name="Gargeya S."/>
            <person name="Alvarado L."/>
            <person name="Berlin A."/>
            <person name="Chapman S.B."/>
            <person name="Chen Z."/>
            <person name="Freedman E."/>
            <person name="Gellesch M."/>
            <person name="Goldberg J."/>
            <person name="Griggs A."/>
            <person name="Gujja S."/>
            <person name="Heilman E."/>
            <person name="Heiman D."/>
            <person name="Howarth C."/>
            <person name="Mehta T."/>
            <person name="Neiman D."/>
            <person name="Pearson M."/>
            <person name="Roberts A."/>
            <person name="Saif S."/>
            <person name="Shea T."/>
            <person name="Shenoy N."/>
            <person name="Sisk P."/>
            <person name="Stolte C."/>
            <person name="Sykes S."/>
            <person name="White J."/>
            <person name="Yandava C."/>
            <person name="Haas B."/>
            <person name="Nusbaum C."/>
            <person name="Birren B."/>
        </authorList>
    </citation>
    <scope>NUCLEOTIDE SEQUENCE [LARGE SCALE GENOMIC DNA]</scope>
    <source>
        <strain evidence="8">ATCC 50818</strain>
    </source>
</reference>
<keyword evidence="4 7" id="KW-1133">Transmembrane helix</keyword>
<dbReference type="RefSeq" id="XP_004991020.1">
    <property type="nucleotide sequence ID" value="XM_004990963.1"/>
</dbReference>
<dbReference type="PANTHER" id="PTHR30106">
    <property type="entry name" value="INNER MEMBRANE PROTEIN YEIH-RELATED"/>
    <property type="match status" value="1"/>
</dbReference>
<feature type="transmembrane region" description="Helical" evidence="7">
    <location>
        <begin position="103"/>
        <end position="125"/>
    </location>
</feature>